<dbReference type="PANTHER" id="PTHR46732:SF8">
    <property type="entry name" value="ATP-DEPENDENT PROTEASE LA (LON) DOMAIN PROTEIN"/>
    <property type="match status" value="1"/>
</dbReference>
<gene>
    <name evidence="2" type="ORF">RSPPHO_00777</name>
</gene>
<proteinExistence type="predicted"/>
<dbReference type="PANTHER" id="PTHR46732">
    <property type="entry name" value="ATP-DEPENDENT PROTEASE LA (LON) DOMAIN PROTEIN"/>
    <property type="match status" value="1"/>
</dbReference>
<accession>H6SQT8</accession>
<dbReference type="SUPFAM" id="SSF88697">
    <property type="entry name" value="PUA domain-like"/>
    <property type="match status" value="1"/>
</dbReference>
<dbReference type="RefSeq" id="WP_014414043.1">
    <property type="nucleotide sequence ID" value="NC_017059.1"/>
</dbReference>
<dbReference type="STRING" id="1150469.RSPPHO_00777"/>
<sequence>MSSHFFQPRFEDLPSVVPVFPLTGALLLPEGHLPLTIFEPRYLAMTLDCLGQGRLFAMGQPRDPTQDPSPLYSVACLGRVVSFVETGDGRLGITLEGVCRLKLLEEKELHRGYRRFAVDYTPFAADMQPAPTAPSPDPDFMPVLKAYAEANGLNLDWKALREIPREALVTSLAMACPFEPSEKQALLEAPTPAERATLLTSLLRIGAASPITGGSRQ</sequence>
<dbReference type="PROSITE" id="PS51787">
    <property type="entry name" value="LON_N"/>
    <property type="match status" value="1"/>
</dbReference>
<dbReference type="EMBL" id="HE663493">
    <property type="protein sequence ID" value="CCG07403.1"/>
    <property type="molecule type" value="Genomic_DNA"/>
</dbReference>
<dbReference type="InterPro" id="IPR046336">
    <property type="entry name" value="Lon_prtase_N_sf"/>
</dbReference>
<evidence type="ECO:0000313" key="2">
    <source>
        <dbReference type="EMBL" id="CCG07403.1"/>
    </source>
</evidence>
<dbReference type="InterPro" id="IPR003111">
    <property type="entry name" value="Lon_prtase_N"/>
</dbReference>
<evidence type="ECO:0000259" key="1">
    <source>
        <dbReference type="PROSITE" id="PS51787"/>
    </source>
</evidence>
<dbReference type="Gene3D" id="2.30.130.40">
    <property type="entry name" value="LON domain-like"/>
    <property type="match status" value="1"/>
</dbReference>
<dbReference type="KEGG" id="rpm:RSPPHO_00777"/>
<dbReference type="eggNOG" id="COG2802">
    <property type="taxonomic scope" value="Bacteria"/>
</dbReference>
<keyword evidence="3" id="KW-1185">Reference proteome</keyword>
<dbReference type="SMART" id="SM00464">
    <property type="entry name" value="LON"/>
    <property type="match status" value="1"/>
</dbReference>
<dbReference type="Pfam" id="PF02190">
    <property type="entry name" value="LON_substr_bdg"/>
    <property type="match status" value="1"/>
</dbReference>
<dbReference type="AlphaFoldDB" id="H6SQT8"/>
<feature type="domain" description="Lon N-terminal" evidence="1">
    <location>
        <begin position="17"/>
        <end position="207"/>
    </location>
</feature>
<dbReference type="PATRIC" id="fig|1150469.3.peg.891"/>
<organism evidence="2 3">
    <name type="scientific">Pararhodospirillum photometricum DSM 122</name>
    <dbReference type="NCBI Taxonomy" id="1150469"/>
    <lineage>
        <taxon>Bacteria</taxon>
        <taxon>Pseudomonadati</taxon>
        <taxon>Pseudomonadota</taxon>
        <taxon>Alphaproteobacteria</taxon>
        <taxon>Rhodospirillales</taxon>
        <taxon>Rhodospirillaceae</taxon>
        <taxon>Pararhodospirillum</taxon>
    </lineage>
</organism>
<dbReference type="Proteomes" id="UP000033220">
    <property type="component" value="Chromosome DSM 122"/>
</dbReference>
<reference evidence="2 3" key="1">
    <citation type="submission" date="2012-02" db="EMBL/GenBank/DDBJ databases">
        <title>Shotgun genome sequence of Phaeospirillum photometricum DSM 122.</title>
        <authorList>
            <person name="Duquesne K."/>
            <person name="Sturgis J."/>
        </authorList>
    </citation>
    <scope>NUCLEOTIDE SEQUENCE [LARGE SCALE GENOMIC DNA]</scope>
    <source>
        <strain evidence="3">DSM122</strain>
    </source>
</reference>
<dbReference type="InterPro" id="IPR015947">
    <property type="entry name" value="PUA-like_sf"/>
</dbReference>
<evidence type="ECO:0000313" key="3">
    <source>
        <dbReference type="Proteomes" id="UP000033220"/>
    </source>
</evidence>
<dbReference type="HOGENOM" id="CLU_048359_2_1_5"/>
<protein>
    <submittedName>
        <fullName evidence="2">Peptidase S16, lon-like</fullName>
    </submittedName>
</protein>
<dbReference type="OrthoDB" id="9806457at2"/>
<name>H6SQT8_PARPM</name>